<dbReference type="PRINTS" id="PR00027">
    <property type="entry name" value="PAIREDBOX"/>
</dbReference>
<dbReference type="GO" id="GO:0000981">
    <property type="term" value="F:DNA-binding transcription factor activity, RNA polymerase II-specific"/>
    <property type="evidence" value="ECO:0007669"/>
    <property type="project" value="TreeGrafter"/>
</dbReference>
<keyword evidence="6" id="KW-0804">Transcription</keyword>
<evidence type="ECO:0000256" key="2">
    <source>
        <dbReference type="ARBA" id="ARBA00022473"/>
    </source>
</evidence>
<proteinExistence type="predicted"/>
<dbReference type="InterPro" id="IPR001523">
    <property type="entry name" value="Paired_dom"/>
</dbReference>
<evidence type="ECO:0000256" key="7">
    <source>
        <dbReference type="ARBA" id="ARBA00023242"/>
    </source>
</evidence>
<dbReference type="GO" id="GO:0005634">
    <property type="term" value="C:nucleus"/>
    <property type="evidence" value="ECO:0007669"/>
    <property type="project" value="UniProtKB-SubCell"/>
</dbReference>
<evidence type="ECO:0000256" key="4">
    <source>
        <dbReference type="ARBA" id="ARBA00023015"/>
    </source>
</evidence>
<keyword evidence="5" id="KW-0238">DNA-binding</keyword>
<comment type="subcellular location">
    <subcellularLocation>
        <location evidence="1">Nucleus</location>
    </subcellularLocation>
</comment>
<dbReference type="AlphaFoldDB" id="A0AAV4UZY9"/>
<evidence type="ECO:0000256" key="5">
    <source>
        <dbReference type="ARBA" id="ARBA00023125"/>
    </source>
</evidence>
<dbReference type="PANTHER" id="PTHR45636:SF20">
    <property type="entry name" value="PAIRED BOX PROTEIN PAX-5"/>
    <property type="match status" value="1"/>
</dbReference>
<keyword evidence="7" id="KW-0539">Nucleus</keyword>
<feature type="domain" description="Paired" evidence="9">
    <location>
        <begin position="57"/>
        <end position="145"/>
    </location>
</feature>
<keyword evidence="11" id="KW-1185">Reference proteome</keyword>
<dbReference type="InterPro" id="IPR009057">
    <property type="entry name" value="Homeodomain-like_sf"/>
</dbReference>
<dbReference type="EMBL" id="BPLQ01012143">
    <property type="protein sequence ID" value="GIY62925.1"/>
    <property type="molecule type" value="Genomic_DNA"/>
</dbReference>
<organism evidence="10 11">
    <name type="scientific">Caerostris darwini</name>
    <dbReference type="NCBI Taxonomy" id="1538125"/>
    <lineage>
        <taxon>Eukaryota</taxon>
        <taxon>Metazoa</taxon>
        <taxon>Ecdysozoa</taxon>
        <taxon>Arthropoda</taxon>
        <taxon>Chelicerata</taxon>
        <taxon>Arachnida</taxon>
        <taxon>Araneae</taxon>
        <taxon>Araneomorphae</taxon>
        <taxon>Entelegynae</taxon>
        <taxon>Araneoidea</taxon>
        <taxon>Araneidae</taxon>
        <taxon>Caerostris</taxon>
    </lineage>
</organism>
<dbReference type="Gene3D" id="1.10.10.10">
    <property type="entry name" value="Winged helix-like DNA-binding domain superfamily/Winged helix DNA-binding domain"/>
    <property type="match status" value="1"/>
</dbReference>
<dbReference type="Proteomes" id="UP001054837">
    <property type="component" value="Unassembled WGS sequence"/>
</dbReference>
<protein>
    <submittedName>
        <fullName evidence="10">Paired box protein Pax-2a</fullName>
    </submittedName>
</protein>
<gene>
    <name evidence="10" type="primary">pax2a</name>
    <name evidence="10" type="ORF">CDAR_565671</name>
</gene>
<evidence type="ECO:0000256" key="6">
    <source>
        <dbReference type="ARBA" id="ARBA00023163"/>
    </source>
</evidence>
<dbReference type="Pfam" id="PF00292">
    <property type="entry name" value="PAX"/>
    <property type="match status" value="1"/>
</dbReference>
<dbReference type="PROSITE" id="PS00034">
    <property type="entry name" value="PAIRED_1"/>
    <property type="match status" value="1"/>
</dbReference>
<evidence type="ECO:0000256" key="8">
    <source>
        <dbReference type="SAM" id="MobiDB-lite"/>
    </source>
</evidence>
<comment type="caution">
    <text evidence="10">The sequence shown here is derived from an EMBL/GenBank/DDBJ whole genome shotgun (WGS) entry which is preliminary data.</text>
</comment>
<dbReference type="GO" id="GO:0000978">
    <property type="term" value="F:RNA polymerase II cis-regulatory region sequence-specific DNA binding"/>
    <property type="evidence" value="ECO:0007669"/>
    <property type="project" value="TreeGrafter"/>
</dbReference>
<keyword evidence="4" id="KW-0805">Transcription regulation</keyword>
<sequence length="145" mass="15994">MHGDRPCKSRVRNCRRTSDVFPIDLQGGPAVNSVEGSRPSSHPSRERPTIEWNGTLSHGGVNQLGGVFVNGRPLPDVVRQRIVELAHQGVRPCDISRQLRVSHGCVSKILGRTSQRESGHRIAPCTTKRFHGDASFPTHHIPKNT</sequence>
<feature type="region of interest" description="Disordered" evidence="8">
    <location>
        <begin position="25"/>
        <end position="49"/>
    </location>
</feature>
<accession>A0AAV4UZY9</accession>
<dbReference type="SUPFAM" id="SSF46689">
    <property type="entry name" value="Homeodomain-like"/>
    <property type="match status" value="1"/>
</dbReference>
<evidence type="ECO:0000256" key="3">
    <source>
        <dbReference type="ARBA" id="ARBA00022724"/>
    </source>
</evidence>
<keyword evidence="2" id="KW-0217">Developmental protein</keyword>
<dbReference type="SMART" id="SM00351">
    <property type="entry name" value="PAX"/>
    <property type="match status" value="1"/>
</dbReference>
<evidence type="ECO:0000313" key="11">
    <source>
        <dbReference type="Proteomes" id="UP001054837"/>
    </source>
</evidence>
<evidence type="ECO:0000256" key="1">
    <source>
        <dbReference type="ARBA" id="ARBA00004123"/>
    </source>
</evidence>
<evidence type="ECO:0000313" key="10">
    <source>
        <dbReference type="EMBL" id="GIY62925.1"/>
    </source>
</evidence>
<dbReference type="PANTHER" id="PTHR45636">
    <property type="entry name" value="PAIRED BOX PROTEIN PAX-6-RELATED-RELATED"/>
    <property type="match status" value="1"/>
</dbReference>
<dbReference type="InterPro" id="IPR043182">
    <property type="entry name" value="PAIRED_DNA-bd_dom"/>
</dbReference>
<dbReference type="PROSITE" id="PS51057">
    <property type="entry name" value="PAIRED_2"/>
    <property type="match status" value="1"/>
</dbReference>
<keyword evidence="3" id="KW-0563">Paired box</keyword>
<dbReference type="InterPro" id="IPR036388">
    <property type="entry name" value="WH-like_DNA-bd_sf"/>
</dbReference>
<evidence type="ECO:0000259" key="9">
    <source>
        <dbReference type="PROSITE" id="PS51057"/>
    </source>
</evidence>
<reference evidence="10 11" key="1">
    <citation type="submission" date="2021-06" db="EMBL/GenBank/DDBJ databases">
        <title>Caerostris darwini draft genome.</title>
        <authorList>
            <person name="Kono N."/>
            <person name="Arakawa K."/>
        </authorList>
    </citation>
    <scope>NUCLEOTIDE SEQUENCE [LARGE SCALE GENOMIC DNA]</scope>
</reference>
<dbReference type="InterPro" id="IPR043565">
    <property type="entry name" value="PAX_fam"/>
</dbReference>
<name>A0AAV4UZY9_9ARAC</name>